<evidence type="ECO:0000256" key="6">
    <source>
        <dbReference type="ARBA" id="ARBA00022695"/>
    </source>
</evidence>
<keyword evidence="8 10" id="KW-0239">DNA-directed DNA polymerase</keyword>
<evidence type="ECO:0000256" key="1">
    <source>
        <dbReference type="ARBA" id="ARBA00004496"/>
    </source>
</evidence>
<evidence type="ECO:0000256" key="3">
    <source>
        <dbReference type="ARBA" id="ARBA00021035"/>
    </source>
</evidence>
<evidence type="ECO:0000259" key="11">
    <source>
        <dbReference type="Pfam" id="PF00712"/>
    </source>
</evidence>
<dbReference type="PANTHER" id="PTHR30478:SF0">
    <property type="entry name" value="BETA SLIDING CLAMP"/>
    <property type="match status" value="1"/>
</dbReference>
<dbReference type="Proteomes" id="UP000094412">
    <property type="component" value="Unassembled WGS sequence"/>
</dbReference>
<evidence type="ECO:0000313" key="15">
    <source>
        <dbReference type="Proteomes" id="UP000094412"/>
    </source>
</evidence>
<dbReference type="InterPro" id="IPR001001">
    <property type="entry name" value="DNA_polIII_beta"/>
</dbReference>
<feature type="domain" description="DNA polymerase III beta sliding clamp C-terminal" evidence="13">
    <location>
        <begin position="287"/>
        <end position="394"/>
    </location>
</feature>
<evidence type="ECO:0000256" key="9">
    <source>
        <dbReference type="ARBA" id="ARBA00023125"/>
    </source>
</evidence>
<evidence type="ECO:0000259" key="13">
    <source>
        <dbReference type="Pfam" id="PF02768"/>
    </source>
</evidence>
<accession>A0A1C2DD85</accession>
<gene>
    <name evidence="14" type="ORF">QV13_23995</name>
</gene>
<keyword evidence="15" id="KW-1185">Reference proteome</keyword>
<dbReference type="InterPro" id="IPR046938">
    <property type="entry name" value="DNA_clamp_sf"/>
</dbReference>
<dbReference type="SUPFAM" id="SSF55979">
    <property type="entry name" value="DNA clamp"/>
    <property type="match status" value="3"/>
</dbReference>
<comment type="subcellular location">
    <subcellularLocation>
        <location evidence="1 10">Cytoplasm</location>
    </subcellularLocation>
</comment>
<evidence type="ECO:0000256" key="4">
    <source>
        <dbReference type="ARBA" id="ARBA00022490"/>
    </source>
</evidence>
<dbReference type="Pfam" id="PF02768">
    <property type="entry name" value="DNA_pol3_beta_3"/>
    <property type="match status" value="1"/>
</dbReference>
<dbReference type="InterPro" id="IPR022635">
    <property type="entry name" value="DNA_polIII_beta_C"/>
</dbReference>
<comment type="similarity">
    <text evidence="2 10">Belongs to the beta sliding clamp family.</text>
</comment>
<reference evidence="14 15" key="1">
    <citation type="submission" date="2016-08" db="EMBL/GenBank/DDBJ databases">
        <title>Whole genome sequence of Mesorhizobium sp. strain UASWS1009 isolated from industrial sewage.</title>
        <authorList>
            <person name="Crovadore J."/>
            <person name="Calmin G."/>
            <person name="Chablais R."/>
            <person name="Cochard B."/>
            <person name="Lefort F."/>
        </authorList>
    </citation>
    <scope>NUCLEOTIDE SEQUENCE [LARGE SCALE GENOMIC DNA]</scope>
    <source>
        <strain evidence="14 15">UASWS1009</strain>
    </source>
</reference>
<evidence type="ECO:0000256" key="2">
    <source>
        <dbReference type="ARBA" id="ARBA00010752"/>
    </source>
</evidence>
<keyword evidence="4 10" id="KW-0963">Cytoplasm</keyword>
<dbReference type="GO" id="GO:0003887">
    <property type="term" value="F:DNA-directed DNA polymerase activity"/>
    <property type="evidence" value="ECO:0007669"/>
    <property type="project" value="UniProtKB-UniRule"/>
</dbReference>
<keyword evidence="6 10" id="KW-0548">Nucleotidyltransferase</keyword>
<dbReference type="AlphaFoldDB" id="A0A1C2DD85"/>
<dbReference type="EMBL" id="MDEO01000036">
    <property type="protein sequence ID" value="OCX12663.1"/>
    <property type="molecule type" value="Genomic_DNA"/>
</dbReference>
<name>A0A1C2DD85_9HYPH</name>
<proteinExistence type="inferred from homology"/>
<keyword evidence="5 10" id="KW-0808">Transferase</keyword>
<comment type="subunit">
    <text evidence="10">Forms a ring-shaped head-to-tail homodimer around DNA.</text>
</comment>
<comment type="function">
    <text evidence="10">Confers DNA tethering and processivity to DNA polymerases and other proteins. Acts as a clamp, forming a ring around DNA (a reaction catalyzed by the clamp-loading complex) which diffuses in an ATP-independent manner freely and bidirectionally along dsDNA. Initially characterized for its ability to contact the catalytic subunit of DNA polymerase III (Pol III), a complex, multichain enzyme responsible for most of the replicative synthesis in bacteria; Pol III exhibits 3'-5' exonuclease proofreading activity. The beta chain is required for initiation of replication as well as for processivity of DNA replication.</text>
</comment>
<dbReference type="Gene3D" id="3.10.150.10">
    <property type="entry name" value="DNA Polymerase III, subunit A, domain 2"/>
    <property type="match status" value="2"/>
</dbReference>
<dbReference type="STRING" id="1566387.QV13_23995"/>
<dbReference type="GO" id="GO:0009360">
    <property type="term" value="C:DNA polymerase III complex"/>
    <property type="evidence" value="ECO:0007669"/>
    <property type="project" value="InterPro"/>
</dbReference>
<dbReference type="InterPro" id="IPR022634">
    <property type="entry name" value="DNA_polIII_beta_N"/>
</dbReference>
<dbReference type="Pfam" id="PF00712">
    <property type="entry name" value="DNA_pol3_beta"/>
    <property type="match status" value="1"/>
</dbReference>
<dbReference type="Pfam" id="PF02767">
    <property type="entry name" value="DNA_pol3_beta_2"/>
    <property type="match status" value="1"/>
</dbReference>
<dbReference type="GO" id="GO:0003677">
    <property type="term" value="F:DNA binding"/>
    <property type="evidence" value="ECO:0007669"/>
    <property type="project" value="UniProtKB-UniRule"/>
</dbReference>
<dbReference type="CDD" id="cd00140">
    <property type="entry name" value="beta_clamp"/>
    <property type="match status" value="1"/>
</dbReference>
<feature type="domain" description="DNA polymerase III beta sliding clamp central" evidence="12">
    <location>
        <begin position="167"/>
        <end position="284"/>
    </location>
</feature>
<comment type="caution">
    <text evidence="14">The sequence shown here is derived from an EMBL/GenBank/DDBJ whole genome shotgun (WGS) entry which is preliminary data.</text>
</comment>
<feature type="domain" description="DNA polymerase III beta sliding clamp N-terminal" evidence="11">
    <location>
        <begin position="2"/>
        <end position="85"/>
    </location>
</feature>
<dbReference type="Gene3D" id="3.70.10.10">
    <property type="match status" value="1"/>
</dbReference>
<dbReference type="PANTHER" id="PTHR30478">
    <property type="entry name" value="DNA POLYMERASE III SUBUNIT BETA"/>
    <property type="match status" value="1"/>
</dbReference>
<dbReference type="GO" id="GO:0008408">
    <property type="term" value="F:3'-5' exonuclease activity"/>
    <property type="evidence" value="ECO:0007669"/>
    <property type="project" value="InterPro"/>
</dbReference>
<evidence type="ECO:0000259" key="12">
    <source>
        <dbReference type="Pfam" id="PF02767"/>
    </source>
</evidence>
<dbReference type="PIRSF" id="PIRSF000804">
    <property type="entry name" value="DNA_pol_III_b"/>
    <property type="match status" value="1"/>
</dbReference>
<dbReference type="InterPro" id="IPR022637">
    <property type="entry name" value="DNA_polIII_beta_cen"/>
</dbReference>
<evidence type="ECO:0000256" key="10">
    <source>
        <dbReference type="PIRNR" id="PIRNR000804"/>
    </source>
</evidence>
<dbReference type="NCBIfam" id="TIGR00663">
    <property type="entry name" value="dnan"/>
    <property type="match status" value="1"/>
</dbReference>
<evidence type="ECO:0000256" key="8">
    <source>
        <dbReference type="ARBA" id="ARBA00022932"/>
    </source>
</evidence>
<protein>
    <recommendedName>
        <fullName evidence="3 10">Beta sliding clamp</fullName>
    </recommendedName>
</protein>
<evidence type="ECO:0000313" key="14">
    <source>
        <dbReference type="EMBL" id="OCX12663.1"/>
    </source>
</evidence>
<dbReference type="GO" id="GO:0006271">
    <property type="term" value="P:DNA strand elongation involved in DNA replication"/>
    <property type="evidence" value="ECO:0007669"/>
    <property type="project" value="TreeGrafter"/>
</dbReference>
<dbReference type="GO" id="GO:0005737">
    <property type="term" value="C:cytoplasm"/>
    <property type="evidence" value="ECO:0007669"/>
    <property type="project" value="UniProtKB-SubCell"/>
</dbReference>
<dbReference type="SMART" id="SM00480">
    <property type="entry name" value="POL3Bc"/>
    <property type="match status" value="1"/>
</dbReference>
<sequence length="408" mass="44335">MERDDMLAALSIIIGAVEKHATIPILSNVRMSKTPDIDRCITLTATNLDMQVSVNVRANVSDEFATTIPAHALRDVLRKLPETERNRLSLEMLEAPIRSLPVIDPDTGEHMTDERDNLLYEDERRNSFVSDRLSVRLGRANFEINSLPVDDFPEVAGFSSEPVEIVLPGSAFWNAIDAVKDAISTEETRYYLNGAFLHVVDRDTLALTATDGHRLYRQEIHDVDGIKALPNVILPAASLHLMHGLLKGKNCPSTVEVMVAEGKYAVMWGPVTLLSKTVDGTFPDYARVIPTATDKLATVRASRLAGAVAAVTAIRSKNAGAVKLVFQRGVLTISIKEVDVGGGSMEVDCQYDGERIEIGFSSSYLLDALTAAAPDGRDVTIAMSDGMSPALITGSIAGWKGVLMPHRI</sequence>
<keyword evidence="7 10" id="KW-0235">DNA replication</keyword>
<keyword evidence="9" id="KW-0238">DNA-binding</keyword>
<evidence type="ECO:0000256" key="7">
    <source>
        <dbReference type="ARBA" id="ARBA00022705"/>
    </source>
</evidence>
<evidence type="ECO:0000256" key="5">
    <source>
        <dbReference type="ARBA" id="ARBA00022679"/>
    </source>
</evidence>
<organism evidence="14 15">
    <name type="scientific">Mesorhizobium hungaricum</name>
    <dbReference type="NCBI Taxonomy" id="1566387"/>
    <lineage>
        <taxon>Bacteria</taxon>
        <taxon>Pseudomonadati</taxon>
        <taxon>Pseudomonadota</taxon>
        <taxon>Alphaproteobacteria</taxon>
        <taxon>Hyphomicrobiales</taxon>
        <taxon>Phyllobacteriaceae</taxon>
        <taxon>Mesorhizobium</taxon>
    </lineage>
</organism>